<dbReference type="AlphaFoldDB" id="A0A453HBH0"/>
<sequence>ATARNRAAGQLCCVRNRAVGGKDLYCARRVSCFIMQPSSTQALRLMRFQFRLYPAIGSVMLSGSPHQPKSWLRTDSFRMRRLTVTLHVLRQRVLCFL</sequence>
<reference evidence="1" key="5">
    <citation type="journal article" date="2021" name="G3 (Bethesda)">
        <title>Aegilops tauschii genome assembly Aet v5.0 features greater sequence contiguity and improved annotation.</title>
        <authorList>
            <person name="Wang L."/>
            <person name="Zhu T."/>
            <person name="Rodriguez J.C."/>
            <person name="Deal K.R."/>
            <person name="Dubcovsky J."/>
            <person name="McGuire P.E."/>
            <person name="Lux T."/>
            <person name="Spannagl M."/>
            <person name="Mayer K.F.X."/>
            <person name="Baldrich P."/>
            <person name="Meyers B.C."/>
            <person name="Huo N."/>
            <person name="Gu Y.Q."/>
            <person name="Zhou H."/>
            <person name="Devos K.M."/>
            <person name="Bennetzen J.L."/>
            <person name="Unver T."/>
            <person name="Budak H."/>
            <person name="Gulick P.J."/>
            <person name="Galiba G."/>
            <person name="Kalapos B."/>
            <person name="Nelson D.R."/>
            <person name="Li P."/>
            <person name="You F.M."/>
            <person name="Luo M.C."/>
            <person name="Dvorak J."/>
        </authorList>
    </citation>
    <scope>NUCLEOTIDE SEQUENCE [LARGE SCALE GENOMIC DNA]</scope>
    <source>
        <strain evidence="1">cv. AL8/78</strain>
    </source>
</reference>
<evidence type="ECO:0000313" key="1">
    <source>
        <dbReference type="EnsemblPlants" id="AET4Gv20139500.22"/>
    </source>
</evidence>
<accession>A0A453HBH0</accession>
<keyword evidence="2" id="KW-1185">Reference proteome</keyword>
<dbReference type="Gramene" id="AET4Gv20139500.22">
    <property type="protein sequence ID" value="AET4Gv20139500.22"/>
    <property type="gene ID" value="AET4Gv20139500"/>
</dbReference>
<proteinExistence type="predicted"/>
<reference evidence="1" key="4">
    <citation type="submission" date="2019-03" db="UniProtKB">
        <authorList>
            <consortium name="EnsemblPlants"/>
        </authorList>
    </citation>
    <scope>IDENTIFICATION</scope>
</reference>
<evidence type="ECO:0000313" key="2">
    <source>
        <dbReference type="Proteomes" id="UP000015105"/>
    </source>
</evidence>
<organism evidence="1 2">
    <name type="scientific">Aegilops tauschii subsp. strangulata</name>
    <name type="common">Goatgrass</name>
    <dbReference type="NCBI Taxonomy" id="200361"/>
    <lineage>
        <taxon>Eukaryota</taxon>
        <taxon>Viridiplantae</taxon>
        <taxon>Streptophyta</taxon>
        <taxon>Embryophyta</taxon>
        <taxon>Tracheophyta</taxon>
        <taxon>Spermatophyta</taxon>
        <taxon>Magnoliopsida</taxon>
        <taxon>Liliopsida</taxon>
        <taxon>Poales</taxon>
        <taxon>Poaceae</taxon>
        <taxon>BOP clade</taxon>
        <taxon>Pooideae</taxon>
        <taxon>Triticodae</taxon>
        <taxon>Triticeae</taxon>
        <taxon>Triticinae</taxon>
        <taxon>Aegilops</taxon>
    </lineage>
</organism>
<dbReference type="EnsemblPlants" id="AET4Gv20139500.22">
    <property type="protein sequence ID" value="AET4Gv20139500.22"/>
    <property type="gene ID" value="AET4Gv20139500"/>
</dbReference>
<name>A0A453HBH0_AEGTS</name>
<reference evidence="1" key="3">
    <citation type="journal article" date="2017" name="Nature">
        <title>Genome sequence of the progenitor of the wheat D genome Aegilops tauschii.</title>
        <authorList>
            <person name="Luo M.C."/>
            <person name="Gu Y.Q."/>
            <person name="Puiu D."/>
            <person name="Wang H."/>
            <person name="Twardziok S.O."/>
            <person name="Deal K.R."/>
            <person name="Huo N."/>
            <person name="Zhu T."/>
            <person name="Wang L."/>
            <person name="Wang Y."/>
            <person name="McGuire P.E."/>
            <person name="Liu S."/>
            <person name="Long H."/>
            <person name="Ramasamy R.K."/>
            <person name="Rodriguez J.C."/>
            <person name="Van S.L."/>
            <person name="Yuan L."/>
            <person name="Wang Z."/>
            <person name="Xia Z."/>
            <person name="Xiao L."/>
            <person name="Anderson O.D."/>
            <person name="Ouyang S."/>
            <person name="Liang Y."/>
            <person name="Zimin A.V."/>
            <person name="Pertea G."/>
            <person name="Qi P."/>
            <person name="Bennetzen J.L."/>
            <person name="Dai X."/>
            <person name="Dawson M.W."/>
            <person name="Muller H.G."/>
            <person name="Kugler K."/>
            <person name="Rivarola-Duarte L."/>
            <person name="Spannagl M."/>
            <person name="Mayer K.F.X."/>
            <person name="Lu F.H."/>
            <person name="Bevan M.W."/>
            <person name="Leroy P."/>
            <person name="Li P."/>
            <person name="You F.M."/>
            <person name="Sun Q."/>
            <person name="Liu Z."/>
            <person name="Lyons E."/>
            <person name="Wicker T."/>
            <person name="Salzberg S.L."/>
            <person name="Devos K.M."/>
            <person name="Dvorak J."/>
        </authorList>
    </citation>
    <scope>NUCLEOTIDE SEQUENCE [LARGE SCALE GENOMIC DNA]</scope>
    <source>
        <strain evidence="1">cv. AL8/78</strain>
    </source>
</reference>
<protein>
    <submittedName>
        <fullName evidence="1">Uncharacterized protein</fullName>
    </submittedName>
</protein>
<dbReference type="Proteomes" id="UP000015105">
    <property type="component" value="Chromosome 4D"/>
</dbReference>
<reference evidence="2" key="2">
    <citation type="journal article" date="2017" name="Nat. Plants">
        <title>The Aegilops tauschii genome reveals multiple impacts of transposons.</title>
        <authorList>
            <person name="Zhao G."/>
            <person name="Zou C."/>
            <person name="Li K."/>
            <person name="Wang K."/>
            <person name="Li T."/>
            <person name="Gao L."/>
            <person name="Zhang X."/>
            <person name="Wang H."/>
            <person name="Yang Z."/>
            <person name="Liu X."/>
            <person name="Jiang W."/>
            <person name="Mao L."/>
            <person name="Kong X."/>
            <person name="Jiao Y."/>
            <person name="Jia J."/>
        </authorList>
    </citation>
    <scope>NUCLEOTIDE SEQUENCE [LARGE SCALE GENOMIC DNA]</scope>
    <source>
        <strain evidence="2">cv. AL8/78</strain>
    </source>
</reference>
<reference evidence="2" key="1">
    <citation type="journal article" date="2014" name="Science">
        <title>Ancient hybridizations among the ancestral genomes of bread wheat.</title>
        <authorList>
            <consortium name="International Wheat Genome Sequencing Consortium,"/>
            <person name="Marcussen T."/>
            <person name="Sandve S.R."/>
            <person name="Heier L."/>
            <person name="Spannagl M."/>
            <person name="Pfeifer M."/>
            <person name="Jakobsen K.S."/>
            <person name="Wulff B.B."/>
            <person name="Steuernagel B."/>
            <person name="Mayer K.F."/>
            <person name="Olsen O.A."/>
        </authorList>
    </citation>
    <scope>NUCLEOTIDE SEQUENCE [LARGE SCALE GENOMIC DNA]</scope>
    <source>
        <strain evidence="2">cv. AL8/78</strain>
    </source>
</reference>